<sequence>MDINRRVQRAGRSSMVNLKSGSFLVCLAVGHWPEERAREKEREGEKNNSSHPLSYDYLYGLGKQQRQWHRSFVDGVHSLHCSLVEHRRDIRLPSSSCTLFRTAQLPTAKLRCLEEEKF</sequence>
<keyword evidence="2" id="KW-1185">Reference proteome</keyword>
<organism evidence="1 2">
    <name type="scientific">Trichinella murrelli</name>
    <dbReference type="NCBI Taxonomy" id="144512"/>
    <lineage>
        <taxon>Eukaryota</taxon>
        <taxon>Metazoa</taxon>
        <taxon>Ecdysozoa</taxon>
        <taxon>Nematoda</taxon>
        <taxon>Enoplea</taxon>
        <taxon>Dorylaimia</taxon>
        <taxon>Trichinellida</taxon>
        <taxon>Trichinellidae</taxon>
        <taxon>Trichinella</taxon>
    </lineage>
</organism>
<reference evidence="1 2" key="1">
    <citation type="submission" date="2015-01" db="EMBL/GenBank/DDBJ databases">
        <title>Evolution of Trichinella species and genotypes.</title>
        <authorList>
            <person name="Korhonen P.K."/>
            <person name="Edoardo P."/>
            <person name="Giuseppe L.R."/>
            <person name="Gasser R.B."/>
        </authorList>
    </citation>
    <scope>NUCLEOTIDE SEQUENCE [LARGE SCALE GENOMIC DNA]</scope>
    <source>
        <strain evidence="1">ISS417</strain>
    </source>
</reference>
<proteinExistence type="predicted"/>
<protein>
    <submittedName>
        <fullName evidence="1">Uncharacterized protein</fullName>
    </submittedName>
</protein>
<dbReference type="Proteomes" id="UP000055048">
    <property type="component" value="Unassembled WGS sequence"/>
</dbReference>
<evidence type="ECO:0000313" key="2">
    <source>
        <dbReference type="Proteomes" id="UP000055048"/>
    </source>
</evidence>
<dbReference type="OrthoDB" id="10586917at2759"/>
<dbReference type="AlphaFoldDB" id="A0A0V0U8K5"/>
<gene>
    <name evidence="1" type="ORF">T05_1718</name>
</gene>
<accession>A0A0V0U8K5</accession>
<evidence type="ECO:0000313" key="1">
    <source>
        <dbReference type="EMBL" id="KRX47467.1"/>
    </source>
</evidence>
<name>A0A0V0U8K5_9BILA</name>
<dbReference type="EMBL" id="JYDJ01000042">
    <property type="protein sequence ID" value="KRX47467.1"/>
    <property type="molecule type" value="Genomic_DNA"/>
</dbReference>
<comment type="caution">
    <text evidence="1">The sequence shown here is derived from an EMBL/GenBank/DDBJ whole genome shotgun (WGS) entry which is preliminary data.</text>
</comment>